<dbReference type="EMBL" id="KN831768">
    <property type="protein sequence ID" value="KIM49813.1"/>
    <property type="molecule type" value="Genomic_DNA"/>
</dbReference>
<dbReference type="HOGENOM" id="CLU_2812642_0_0_1"/>
<reference evidence="1 2" key="1">
    <citation type="submission" date="2014-04" db="EMBL/GenBank/DDBJ databases">
        <authorList>
            <consortium name="DOE Joint Genome Institute"/>
            <person name="Kuo A."/>
            <person name="Gay G."/>
            <person name="Dore J."/>
            <person name="Kohler A."/>
            <person name="Nagy L.G."/>
            <person name="Floudas D."/>
            <person name="Copeland A."/>
            <person name="Barry K.W."/>
            <person name="Cichocki N."/>
            <person name="Veneault-Fourrey C."/>
            <person name="LaButti K."/>
            <person name="Lindquist E.A."/>
            <person name="Lipzen A."/>
            <person name="Lundell T."/>
            <person name="Morin E."/>
            <person name="Murat C."/>
            <person name="Sun H."/>
            <person name="Tunlid A."/>
            <person name="Henrissat B."/>
            <person name="Grigoriev I.V."/>
            <person name="Hibbett D.S."/>
            <person name="Martin F."/>
            <person name="Nordberg H.P."/>
            <person name="Cantor M.N."/>
            <person name="Hua S.X."/>
        </authorList>
    </citation>
    <scope>NUCLEOTIDE SEQUENCE [LARGE SCALE GENOMIC DNA]</scope>
    <source>
        <strain evidence="2">h7</strain>
    </source>
</reference>
<evidence type="ECO:0000313" key="1">
    <source>
        <dbReference type="EMBL" id="KIM49813.1"/>
    </source>
</evidence>
<keyword evidence="2" id="KW-1185">Reference proteome</keyword>
<protein>
    <submittedName>
        <fullName evidence="1">Uncharacterized protein</fullName>
    </submittedName>
</protein>
<dbReference type="Proteomes" id="UP000053424">
    <property type="component" value="Unassembled WGS sequence"/>
</dbReference>
<name>A0A0C2YJ61_HEBCY</name>
<proteinExistence type="predicted"/>
<organism evidence="1 2">
    <name type="scientific">Hebeloma cylindrosporum</name>
    <dbReference type="NCBI Taxonomy" id="76867"/>
    <lineage>
        <taxon>Eukaryota</taxon>
        <taxon>Fungi</taxon>
        <taxon>Dikarya</taxon>
        <taxon>Basidiomycota</taxon>
        <taxon>Agaricomycotina</taxon>
        <taxon>Agaricomycetes</taxon>
        <taxon>Agaricomycetidae</taxon>
        <taxon>Agaricales</taxon>
        <taxon>Agaricineae</taxon>
        <taxon>Hymenogastraceae</taxon>
        <taxon>Hebeloma</taxon>
    </lineage>
</organism>
<reference evidence="2" key="2">
    <citation type="submission" date="2015-01" db="EMBL/GenBank/DDBJ databases">
        <title>Evolutionary Origins and Diversification of the Mycorrhizal Mutualists.</title>
        <authorList>
            <consortium name="DOE Joint Genome Institute"/>
            <consortium name="Mycorrhizal Genomics Consortium"/>
            <person name="Kohler A."/>
            <person name="Kuo A."/>
            <person name="Nagy L.G."/>
            <person name="Floudas D."/>
            <person name="Copeland A."/>
            <person name="Barry K.W."/>
            <person name="Cichocki N."/>
            <person name="Veneault-Fourrey C."/>
            <person name="LaButti K."/>
            <person name="Lindquist E.A."/>
            <person name="Lipzen A."/>
            <person name="Lundell T."/>
            <person name="Morin E."/>
            <person name="Murat C."/>
            <person name="Riley R."/>
            <person name="Ohm R."/>
            <person name="Sun H."/>
            <person name="Tunlid A."/>
            <person name="Henrissat B."/>
            <person name="Grigoriev I.V."/>
            <person name="Hibbett D.S."/>
            <person name="Martin F."/>
        </authorList>
    </citation>
    <scope>NUCLEOTIDE SEQUENCE [LARGE SCALE GENOMIC DNA]</scope>
    <source>
        <strain evidence="2">h7</strain>
    </source>
</reference>
<evidence type="ECO:0000313" key="2">
    <source>
        <dbReference type="Proteomes" id="UP000053424"/>
    </source>
</evidence>
<accession>A0A0C2YJ61</accession>
<sequence>MNGEYGCLVRLQWTVHSSNKEYRPQGLAPSLANDSQRLAHAMRRIRLRTFWRGSLTIFGKRYSPSLR</sequence>
<gene>
    <name evidence="1" type="ORF">M413DRAFT_438935</name>
</gene>
<dbReference type="AlphaFoldDB" id="A0A0C2YJ61"/>